<dbReference type="Proteomes" id="UP001156831">
    <property type="component" value="Unassembled WGS sequence"/>
</dbReference>
<evidence type="ECO:0000313" key="2">
    <source>
        <dbReference type="Proteomes" id="UP001156831"/>
    </source>
</evidence>
<gene>
    <name evidence="1" type="ORF">QFW80_04555</name>
</gene>
<accession>A0ABT6JGK1</accession>
<evidence type="ECO:0000313" key="1">
    <source>
        <dbReference type="EMBL" id="MDH5829789.1"/>
    </source>
</evidence>
<proteinExistence type="predicted"/>
<dbReference type="Gene3D" id="1.10.238.160">
    <property type="match status" value="1"/>
</dbReference>
<name>A0ABT6JGK1_9GAMM</name>
<keyword evidence="2" id="KW-1185">Reference proteome</keyword>
<comment type="caution">
    <text evidence="1">The sequence shown here is derived from an EMBL/GenBank/DDBJ whole genome shotgun (WGS) entry which is preliminary data.</text>
</comment>
<dbReference type="RefSeq" id="WP_280600144.1">
    <property type="nucleotide sequence ID" value="NZ_JARXRN010000020.1"/>
</dbReference>
<organism evidence="1 2">
    <name type="scientific">Luteimonas rhizosphaericola</name>
    <dbReference type="NCBI Taxonomy" id="3042024"/>
    <lineage>
        <taxon>Bacteria</taxon>
        <taxon>Pseudomonadati</taxon>
        <taxon>Pseudomonadota</taxon>
        <taxon>Gammaproteobacteria</taxon>
        <taxon>Lysobacterales</taxon>
        <taxon>Lysobacteraceae</taxon>
        <taxon>Luteimonas</taxon>
    </lineage>
</organism>
<protein>
    <submittedName>
        <fullName evidence="1">AlpA family phage regulatory protein</fullName>
    </submittedName>
</protein>
<dbReference type="EMBL" id="JARXRN010000020">
    <property type="protein sequence ID" value="MDH5829789.1"/>
    <property type="molecule type" value="Genomic_DNA"/>
</dbReference>
<sequence length="79" mass="9054">MPKTKPRSTPLPLSDLPDCALVRERQLLPVLPFAPVTLWRKVKAGAFPSPHRLENGRITAWRWGDVRQWLEAQTRQEAA</sequence>
<reference evidence="1 2" key="1">
    <citation type="submission" date="2023-04" db="EMBL/GenBank/DDBJ databases">
        <title>Luteimonas sp. M1R5S18.</title>
        <authorList>
            <person name="Sun J.-Q."/>
        </authorList>
    </citation>
    <scope>NUCLEOTIDE SEQUENCE [LARGE SCALE GENOMIC DNA]</scope>
    <source>
        <strain evidence="1 2">M1R5S18</strain>
    </source>
</reference>